<accession>A0A7S2NJH8</accession>
<proteinExistence type="predicted"/>
<protein>
    <submittedName>
        <fullName evidence="2">Uncharacterized protein</fullName>
    </submittedName>
</protein>
<sequence length="118" mass="12822">MLTELGEYDEHVKGLVNTDDLNAVAARLMTPSPFLGRSLFSSKTCHHAPRQAYGLLAFNPAGGHGTYTGRDSIGQQRRQSNEYGGGASETYVATAENASFTLPQSHQHEHREEEAMSG</sequence>
<dbReference type="AlphaFoldDB" id="A0A7S2NJH8"/>
<evidence type="ECO:0000256" key="1">
    <source>
        <dbReference type="SAM" id="MobiDB-lite"/>
    </source>
</evidence>
<reference evidence="2" key="1">
    <citation type="submission" date="2021-01" db="EMBL/GenBank/DDBJ databases">
        <authorList>
            <person name="Corre E."/>
            <person name="Pelletier E."/>
            <person name="Niang G."/>
            <person name="Scheremetjew M."/>
            <person name="Finn R."/>
            <person name="Kale V."/>
            <person name="Holt S."/>
            <person name="Cochrane G."/>
            <person name="Meng A."/>
            <person name="Brown T."/>
            <person name="Cohen L."/>
        </authorList>
    </citation>
    <scope>NUCLEOTIDE SEQUENCE</scope>
    <source>
        <strain evidence="2">UTEX LB 985</strain>
    </source>
</reference>
<feature type="compositionally biased region" description="Polar residues" evidence="1">
    <location>
        <begin position="73"/>
        <end position="82"/>
    </location>
</feature>
<organism evidence="2">
    <name type="scientific">Haptolina brevifila</name>
    <dbReference type="NCBI Taxonomy" id="156173"/>
    <lineage>
        <taxon>Eukaryota</taxon>
        <taxon>Haptista</taxon>
        <taxon>Haptophyta</taxon>
        <taxon>Prymnesiophyceae</taxon>
        <taxon>Prymnesiales</taxon>
        <taxon>Prymnesiaceae</taxon>
        <taxon>Haptolina</taxon>
    </lineage>
</organism>
<name>A0A7S2NJH8_9EUKA</name>
<feature type="compositionally biased region" description="Basic and acidic residues" evidence="1">
    <location>
        <begin position="106"/>
        <end position="118"/>
    </location>
</feature>
<dbReference type="EMBL" id="HBGU01077551">
    <property type="protein sequence ID" value="CAD9543212.1"/>
    <property type="molecule type" value="Transcribed_RNA"/>
</dbReference>
<evidence type="ECO:0000313" key="2">
    <source>
        <dbReference type="EMBL" id="CAD9543212.1"/>
    </source>
</evidence>
<feature type="region of interest" description="Disordered" evidence="1">
    <location>
        <begin position="64"/>
        <end position="118"/>
    </location>
</feature>
<feature type="compositionally biased region" description="Polar residues" evidence="1">
    <location>
        <begin position="96"/>
        <end position="105"/>
    </location>
</feature>
<gene>
    <name evidence="2" type="ORF">CBRE1094_LOCUS42279</name>
</gene>